<name>A0A2W4UZE8_9CYAN</name>
<dbReference type="AlphaFoldDB" id="A0A2W4UZE8"/>
<accession>A0A2W4UZE8</accession>
<dbReference type="Pfam" id="PF13649">
    <property type="entry name" value="Methyltransf_25"/>
    <property type="match status" value="1"/>
</dbReference>
<comment type="caution">
    <text evidence="2">The sequence shown here is derived from an EMBL/GenBank/DDBJ whole genome shotgun (WGS) entry which is preliminary data.</text>
</comment>
<dbReference type="Proteomes" id="UP000249354">
    <property type="component" value="Unassembled WGS sequence"/>
</dbReference>
<organism evidence="2 3">
    <name type="scientific">Leptolyngbya foveolarum</name>
    <dbReference type="NCBI Taxonomy" id="47253"/>
    <lineage>
        <taxon>Bacteria</taxon>
        <taxon>Bacillati</taxon>
        <taxon>Cyanobacteriota</taxon>
        <taxon>Cyanophyceae</taxon>
        <taxon>Leptolyngbyales</taxon>
        <taxon>Leptolyngbyaceae</taxon>
        <taxon>Leptolyngbya group</taxon>
        <taxon>Leptolyngbya</taxon>
    </lineage>
</organism>
<dbReference type="SUPFAM" id="SSF53335">
    <property type="entry name" value="S-adenosyl-L-methionine-dependent methyltransferases"/>
    <property type="match status" value="1"/>
</dbReference>
<keyword evidence="2" id="KW-0808">Transferase</keyword>
<proteinExistence type="predicted"/>
<dbReference type="GO" id="GO:0008168">
    <property type="term" value="F:methyltransferase activity"/>
    <property type="evidence" value="ECO:0007669"/>
    <property type="project" value="UniProtKB-KW"/>
</dbReference>
<protein>
    <submittedName>
        <fullName evidence="2">SAM-dependent methyltransferase</fullName>
    </submittedName>
</protein>
<dbReference type="EMBL" id="QBMC01000012">
    <property type="protein sequence ID" value="PZO22259.1"/>
    <property type="molecule type" value="Genomic_DNA"/>
</dbReference>
<reference evidence="3" key="1">
    <citation type="submission" date="2018-04" db="EMBL/GenBank/DDBJ databases">
        <authorList>
            <person name="Cornet L."/>
        </authorList>
    </citation>
    <scope>NUCLEOTIDE SEQUENCE [LARGE SCALE GENOMIC DNA]</scope>
</reference>
<dbReference type="InterPro" id="IPR029063">
    <property type="entry name" value="SAM-dependent_MTases_sf"/>
</dbReference>
<dbReference type="PANTHER" id="PTHR43591">
    <property type="entry name" value="METHYLTRANSFERASE"/>
    <property type="match status" value="1"/>
</dbReference>
<feature type="domain" description="Methyltransferase" evidence="1">
    <location>
        <begin position="199"/>
        <end position="297"/>
    </location>
</feature>
<sequence>MTQTLTPDSLTPNGLTKLAYQTFQQSKQVFGFAHKMLSTQFLNALSPTKRNEPNPLNPEMLQAIQSRIDDLLTADWQDAEDGVYPKSALFENRWDDFFRYYPELWVDLPKIWDRATNKRHQDFSAGINTDGYPAYYVQNFHHQTDGYFSDASANMYDLQVEVLFNGTAAPMRRRILAPLKQHLSQMPLFPDISPQPLKVLDIACGTGNSLTLINQAMPEVSLYGVDLSPAYLRKANENLSNIKSNIPAQLIQANGEALPFVDEFFEATTSTFLFHELPAEARQNVINEAARVTKPGGVFVICDSVQKVDTPEFAPLMENFPAMFHEPYYRNYIDDDLVARLKAAGFTEVETYNYFMSKYWVAKKPAA</sequence>
<keyword evidence="2" id="KW-0489">Methyltransferase</keyword>
<evidence type="ECO:0000259" key="1">
    <source>
        <dbReference type="Pfam" id="PF13649"/>
    </source>
</evidence>
<dbReference type="Gene3D" id="3.40.50.150">
    <property type="entry name" value="Vaccinia Virus protein VP39"/>
    <property type="match status" value="1"/>
</dbReference>
<reference evidence="2 3" key="2">
    <citation type="submission" date="2018-06" db="EMBL/GenBank/DDBJ databases">
        <title>Metagenomic assembly of (sub)arctic Cyanobacteria and their associated microbiome from non-axenic cultures.</title>
        <authorList>
            <person name="Baurain D."/>
        </authorList>
    </citation>
    <scope>NUCLEOTIDE SEQUENCE [LARGE SCALE GENOMIC DNA]</scope>
    <source>
        <strain evidence="2">ULC129bin1</strain>
    </source>
</reference>
<dbReference type="InterPro" id="IPR041698">
    <property type="entry name" value="Methyltransf_25"/>
</dbReference>
<evidence type="ECO:0000313" key="2">
    <source>
        <dbReference type="EMBL" id="PZO22259.1"/>
    </source>
</evidence>
<dbReference type="CDD" id="cd02440">
    <property type="entry name" value="AdoMet_MTases"/>
    <property type="match status" value="1"/>
</dbReference>
<evidence type="ECO:0000313" key="3">
    <source>
        <dbReference type="Proteomes" id="UP000249354"/>
    </source>
</evidence>
<dbReference type="PANTHER" id="PTHR43591:SF110">
    <property type="entry name" value="RHODANESE DOMAIN-CONTAINING PROTEIN"/>
    <property type="match status" value="1"/>
</dbReference>
<dbReference type="GO" id="GO:0032259">
    <property type="term" value="P:methylation"/>
    <property type="evidence" value="ECO:0007669"/>
    <property type="project" value="UniProtKB-KW"/>
</dbReference>
<gene>
    <name evidence="2" type="ORF">DCF25_03445</name>
</gene>